<comment type="subcellular location">
    <subcellularLocation>
        <location evidence="1">Secreted</location>
    </subcellularLocation>
</comment>
<keyword evidence="11" id="KW-0325">Glycoprotein</keyword>
<dbReference type="GO" id="GO:0051258">
    <property type="term" value="P:protein polymerization"/>
    <property type="evidence" value="ECO:0007669"/>
    <property type="project" value="InterPro"/>
</dbReference>
<evidence type="ECO:0000256" key="1">
    <source>
        <dbReference type="ARBA" id="ARBA00004613"/>
    </source>
</evidence>
<feature type="chain" id="PRO_5042887880" description="Fibrinogen alpha chain" evidence="14">
    <location>
        <begin position="26"/>
        <end position="1223"/>
    </location>
</feature>
<dbReference type="AlphaFoldDB" id="A0AAN7RW49"/>
<dbReference type="GO" id="GO:0070527">
    <property type="term" value="P:platelet aggregation"/>
    <property type="evidence" value="ECO:0007669"/>
    <property type="project" value="TreeGrafter"/>
</dbReference>
<dbReference type="GO" id="GO:0034116">
    <property type="term" value="P:positive regulation of heterotypic cell-cell adhesion"/>
    <property type="evidence" value="ECO:0007669"/>
    <property type="project" value="TreeGrafter"/>
</dbReference>
<dbReference type="GO" id="GO:0072377">
    <property type="term" value="P:blood coagulation, common pathway"/>
    <property type="evidence" value="ECO:0007669"/>
    <property type="project" value="TreeGrafter"/>
</dbReference>
<proteinExistence type="predicted"/>
<evidence type="ECO:0000256" key="3">
    <source>
        <dbReference type="ARBA" id="ARBA00022525"/>
    </source>
</evidence>
<evidence type="ECO:0000256" key="10">
    <source>
        <dbReference type="ARBA" id="ARBA00023157"/>
    </source>
</evidence>
<dbReference type="Gene3D" id="4.10.530.10">
    <property type="entry name" value="Gamma-fibrinogen Carboxyl Terminal Fragment, domain 2"/>
    <property type="match status" value="2"/>
</dbReference>
<dbReference type="SUPFAM" id="SSF58010">
    <property type="entry name" value="Fibrinogen coiled-coil and central regions"/>
    <property type="match status" value="2"/>
</dbReference>
<evidence type="ECO:0000256" key="11">
    <source>
        <dbReference type="ARBA" id="ARBA00023180"/>
    </source>
</evidence>
<dbReference type="PROSITE" id="PS51406">
    <property type="entry name" value="FIBRINOGEN_C_2"/>
    <property type="match status" value="2"/>
</dbReference>
<keyword evidence="10" id="KW-1015">Disulfide bond</keyword>
<dbReference type="EMBL" id="JAUNZN010000007">
    <property type="protein sequence ID" value="KAK4818765.1"/>
    <property type="molecule type" value="Genomic_DNA"/>
</dbReference>
<dbReference type="PROSITE" id="PS00514">
    <property type="entry name" value="FIBRINOGEN_C_1"/>
    <property type="match status" value="2"/>
</dbReference>
<dbReference type="InterPro" id="IPR002181">
    <property type="entry name" value="Fibrinogen_a/b/g_C_dom"/>
</dbReference>
<evidence type="ECO:0000259" key="15">
    <source>
        <dbReference type="PROSITE" id="PS51406"/>
    </source>
</evidence>
<organism evidence="16 17">
    <name type="scientific">Mycteria americana</name>
    <name type="common">Wood stork</name>
    <dbReference type="NCBI Taxonomy" id="33587"/>
    <lineage>
        <taxon>Eukaryota</taxon>
        <taxon>Metazoa</taxon>
        <taxon>Chordata</taxon>
        <taxon>Craniata</taxon>
        <taxon>Vertebrata</taxon>
        <taxon>Euteleostomi</taxon>
        <taxon>Archelosauria</taxon>
        <taxon>Archosauria</taxon>
        <taxon>Dinosauria</taxon>
        <taxon>Saurischia</taxon>
        <taxon>Theropoda</taxon>
        <taxon>Coelurosauria</taxon>
        <taxon>Aves</taxon>
        <taxon>Neognathae</taxon>
        <taxon>Neoaves</taxon>
        <taxon>Aequornithes</taxon>
        <taxon>Ciconiiformes</taxon>
        <taxon>Ciconiidae</taxon>
        <taxon>Mycteria</taxon>
    </lineage>
</organism>
<dbReference type="PANTHER" id="PTHR47221">
    <property type="entry name" value="FIBRINOGEN ALPHA CHAIN"/>
    <property type="match status" value="1"/>
</dbReference>
<protein>
    <recommendedName>
        <fullName evidence="2">Fibrinogen alpha chain</fullName>
    </recommendedName>
</protein>
<dbReference type="GO" id="GO:0030674">
    <property type="term" value="F:protein-macromolecule adaptor activity"/>
    <property type="evidence" value="ECO:0007669"/>
    <property type="project" value="TreeGrafter"/>
</dbReference>
<dbReference type="NCBIfam" id="NF040941">
    <property type="entry name" value="GGGWT_bact"/>
    <property type="match status" value="1"/>
</dbReference>
<evidence type="ECO:0000256" key="13">
    <source>
        <dbReference type="SAM" id="MobiDB-lite"/>
    </source>
</evidence>
<evidence type="ECO:0000256" key="14">
    <source>
        <dbReference type="SAM" id="SignalP"/>
    </source>
</evidence>
<evidence type="ECO:0000256" key="5">
    <source>
        <dbReference type="ARBA" id="ARBA00022723"/>
    </source>
</evidence>
<feature type="region of interest" description="Disordered" evidence="13">
    <location>
        <begin position="720"/>
        <end position="752"/>
    </location>
</feature>
<dbReference type="Gene3D" id="3.90.215.10">
    <property type="entry name" value="Gamma Fibrinogen, chain A, domain 1"/>
    <property type="match status" value="2"/>
</dbReference>
<dbReference type="FunFam" id="1.20.5.50:FF:000003">
    <property type="entry name" value="Fibrinogen gamma chain"/>
    <property type="match status" value="1"/>
</dbReference>
<evidence type="ECO:0000256" key="8">
    <source>
        <dbReference type="ARBA" id="ARBA00023054"/>
    </source>
</evidence>
<evidence type="ECO:0000256" key="4">
    <source>
        <dbReference type="ARBA" id="ARBA00022696"/>
    </source>
</evidence>
<dbReference type="InterPro" id="IPR014716">
    <property type="entry name" value="Fibrinogen_a/b/g_C_1"/>
</dbReference>
<evidence type="ECO:0000256" key="9">
    <source>
        <dbReference type="ARBA" id="ARBA00023084"/>
    </source>
</evidence>
<dbReference type="Proteomes" id="UP001333110">
    <property type="component" value="Unassembled WGS sequence"/>
</dbReference>
<keyword evidence="5" id="KW-0479">Metal-binding</keyword>
<dbReference type="InterPro" id="IPR036056">
    <property type="entry name" value="Fibrinogen-like_C"/>
</dbReference>
<evidence type="ECO:0000256" key="7">
    <source>
        <dbReference type="ARBA" id="ARBA00022837"/>
    </source>
</evidence>
<feature type="domain" description="Fibrinogen C-terminal" evidence="15">
    <location>
        <begin position="169"/>
        <end position="416"/>
    </location>
</feature>
<evidence type="ECO:0000313" key="16">
    <source>
        <dbReference type="EMBL" id="KAK4818765.1"/>
    </source>
</evidence>
<gene>
    <name evidence="16" type="ORF">QYF61_018937</name>
</gene>
<dbReference type="CDD" id="cd00087">
    <property type="entry name" value="FReD"/>
    <property type="match status" value="2"/>
</dbReference>
<keyword evidence="6 14" id="KW-0732">Signal</keyword>
<name>A0AAN7RW49_MYCAM</name>
<feature type="signal peptide" evidence="14">
    <location>
        <begin position="1"/>
        <end position="25"/>
    </location>
</feature>
<dbReference type="Gene3D" id="1.20.5.50">
    <property type="match status" value="3"/>
</dbReference>
<feature type="region of interest" description="Disordered" evidence="13">
    <location>
        <begin position="848"/>
        <end position="921"/>
    </location>
</feature>
<dbReference type="Pfam" id="PF08702">
    <property type="entry name" value="Fib_alpha"/>
    <property type="match status" value="2"/>
</dbReference>
<keyword evidence="8" id="KW-0175">Coiled coil</keyword>
<keyword evidence="17" id="KW-1185">Reference proteome</keyword>
<accession>A0AAN7RW49</accession>
<evidence type="ECO:0000256" key="2">
    <source>
        <dbReference type="ARBA" id="ARBA00017850"/>
    </source>
</evidence>
<feature type="region of interest" description="Disordered" evidence="13">
    <location>
        <begin position="956"/>
        <end position="987"/>
    </location>
</feature>
<sequence>MMVLRLRSWAPLGPLLSLLFSTSMAYVATRENCCILDERFGSYCPTTCGIADFFNKYHLTMDNELQEMEIILRQITNSTGTVEHLIQHIQSLYPPEKQTLPNSIDGFTQKSKKIIEEIIRYESTILSHESTIQQLTDTHILNSNRIAQLKQKIAQLEQHCQEPCRDTAEIQETTGRDCQDIANKGARKSGLYFIKPQRAKQSFLVYCEIDSYGNGWTVLQRRLDGSEDFKKSWVQYKEGFGHLSPDDTTEFWLGNEKIHLITTQSTLPYTLRIELEDWSGKKGTADYAVFKVGAEEDKYRLTYAYFIGGEAGDAFDGFDFGADASDKSSTYHNGMQFSTYDNDNDRFDGNCAEQDGSGWWMNKCHAGHLNGKYYIGGVYTSKDVGPSGYDNGIIWATWRDQWYSMKKTAMKIIPFNRLSVDGQQHNLGSTKQAQDGESTFEKVGAGVRGPRIVEHISQSSCQYEKNWPICADDDWVSNELWGQKRGPSIGAHGPQADPYEGCHAASTWLGFRSEGGQGTKCPSGCRMQGLIDEADQDYNHRIEKIKKLLAENQNNYKKSNRIIVETINVLKPDLDTAQQVDETYGHVSAELRRRIVTLKQRVVTQVNRIKALQSSIQEQVLEMKRLEVDIDIKIRACKGTCAKSFDYQVDKESYNNIQKQITQANSINLHPELQSVTLSTLKMRPLKDSSVPEHFKHKPLPEMQALNIVNNIRQMQAVLERSETDTKPSRGDSSYHLAESRGDGASHTSKLVPPALGRETHILGDKTSSTVRRCTKTTTTKFVTGPDGPREEVVERMVSSDGSDCSYLQGAGSAGGEGSMYHVGGTGDLHKLERLFPELHSFFTPDSASAASRHLGGSSSVSTSSHVTGTSSSHSSAGLSGHSGTYGGKDKLTDLGEGEEDDFAGLHPPPSGFPSGSASYSKTVVTSSSSSVNKGGPTFETKSLKTHEITEHLGGMQHDQSAEDTPDFQARSFRPSGVKQRTANTGKDCDDIRQKHTFGAKSGIFKIKPAGSNKVLSVYCDQETTLGGWLLIQQRMDGSVNFNRTWQDYKRGFGSVDGRGQGEFWLGNENIHLLTQNDTLLRVELEDWDGNAVYAEYIVQVGSEAEGYALAVSSYEGTAGDALIAGWLEEGTEYTSHAQMRFSTFDRDQDRWEESCAEMYGGGWWYNSCQAANLNGIYYLGGHYDPRYNIPYEIENGVVWLPFRASDYSLKIVRMKIRPIETL</sequence>
<keyword evidence="3" id="KW-0964">Secreted</keyword>
<dbReference type="SMART" id="SM01212">
    <property type="entry name" value="Fib_alpha"/>
    <property type="match status" value="2"/>
</dbReference>
<evidence type="ECO:0000256" key="6">
    <source>
        <dbReference type="ARBA" id="ARBA00022729"/>
    </source>
</evidence>
<evidence type="ECO:0000256" key="12">
    <source>
        <dbReference type="ARBA" id="ARBA00025974"/>
    </source>
</evidence>
<dbReference type="GO" id="GO:0005201">
    <property type="term" value="F:extracellular matrix structural constituent"/>
    <property type="evidence" value="ECO:0007669"/>
    <property type="project" value="TreeGrafter"/>
</dbReference>
<keyword evidence="7" id="KW-0106">Calcium</keyword>
<dbReference type="GO" id="GO:0005577">
    <property type="term" value="C:fibrinogen complex"/>
    <property type="evidence" value="ECO:0007669"/>
    <property type="project" value="InterPro"/>
</dbReference>
<dbReference type="SUPFAM" id="SSF56496">
    <property type="entry name" value="Fibrinogen C-terminal domain-like"/>
    <property type="match status" value="2"/>
</dbReference>
<dbReference type="FunFam" id="4.10.530.10:FF:000002">
    <property type="entry name" value="Fibrinogen gamma chain"/>
    <property type="match status" value="1"/>
</dbReference>
<comment type="caution">
    <text evidence="16">The sequence shown here is derived from an EMBL/GenBank/DDBJ whole genome shotgun (WGS) entry which is preliminary data.</text>
</comment>
<feature type="domain" description="Fibrinogen C-terminal" evidence="15">
    <location>
        <begin position="980"/>
        <end position="1221"/>
    </location>
</feature>
<dbReference type="InterPro" id="IPR020837">
    <property type="entry name" value="Fibrinogen_CS"/>
</dbReference>
<dbReference type="Pfam" id="PF12160">
    <property type="entry name" value="Fibrinogen_aC"/>
    <property type="match status" value="1"/>
</dbReference>
<reference evidence="16 17" key="1">
    <citation type="journal article" date="2023" name="J. Hered.">
        <title>Chromosome-level genome of the wood stork (Mycteria americana) provides insight into avian chromosome evolution.</title>
        <authorList>
            <person name="Flamio R. Jr."/>
            <person name="Ramstad K.M."/>
        </authorList>
    </citation>
    <scope>NUCLEOTIDE SEQUENCE [LARGE SCALE GENOMIC DNA]</scope>
    <source>
        <strain evidence="16">JAX WOST 10</strain>
    </source>
</reference>
<dbReference type="FunFam" id="3.90.215.10:FF:000002">
    <property type="entry name" value="Fibrinogen gamma chain"/>
    <property type="match status" value="1"/>
</dbReference>
<keyword evidence="4" id="KW-0356">Hemostasis</keyword>
<dbReference type="Pfam" id="PF00147">
    <property type="entry name" value="Fibrinogen_C"/>
    <property type="match status" value="2"/>
</dbReference>
<dbReference type="SMART" id="SM00186">
    <property type="entry name" value="FBG"/>
    <property type="match status" value="2"/>
</dbReference>
<keyword evidence="9" id="KW-0094">Blood coagulation</keyword>
<feature type="compositionally biased region" description="Basic and acidic residues" evidence="13">
    <location>
        <begin position="720"/>
        <end position="730"/>
    </location>
</feature>
<dbReference type="GO" id="GO:0042730">
    <property type="term" value="P:fibrinolysis"/>
    <property type="evidence" value="ECO:0007669"/>
    <property type="project" value="TreeGrafter"/>
</dbReference>
<feature type="compositionally biased region" description="Low complexity" evidence="13">
    <location>
        <begin position="851"/>
        <end position="883"/>
    </location>
</feature>
<dbReference type="GO" id="GO:0046872">
    <property type="term" value="F:metal ion binding"/>
    <property type="evidence" value="ECO:0007669"/>
    <property type="project" value="UniProtKB-KW"/>
</dbReference>
<comment type="subunit">
    <text evidence="12">Heterohexamer; disulfide linked. Contains 2 sets of 3 non-identical chains (alpha, beta and gamma). The 2 heterotrimers are in head to head conformation with the N-termini in a small central domain.</text>
</comment>
<dbReference type="InterPro" id="IPR021996">
    <property type="entry name" value="Fibrinogen_aC"/>
</dbReference>
<evidence type="ECO:0000313" key="17">
    <source>
        <dbReference type="Proteomes" id="UP001333110"/>
    </source>
</evidence>
<dbReference type="GO" id="GO:0005102">
    <property type="term" value="F:signaling receptor binding"/>
    <property type="evidence" value="ECO:0007669"/>
    <property type="project" value="InterPro"/>
</dbReference>
<dbReference type="InterPro" id="IPR012290">
    <property type="entry name" value="Fibrinogen_a/b/g_coil_dom"/>
</dbReference>
<dbReference type="FunFam" id="3.90.215.10:FF:000001">
    <property type="entry name" value="Tenascin isoform 1"/>
    <property type="match status" value="1"/>
</dbReference>
<dbReference type="PANTHER" id="PTHR47221:SF3">
    <property type="entry name" value="FIBRINOGEN ALPHA CHAIN"/>
    <property type="match status" value="1"/>
</dbReference>
<dbReference type="InterPro" id="IPR037579">
    <property type="entry name" value="FIB_ANG-like"/>
</dbReference>